<dbReference type="KEGG" id="dph:EHF33_15130"/>
<feature type="transmembrane region" description="Helical" evidence="1">
    <location>
        <begin position="43"/>
        <end position="61"/>
    </location>
</feature>
<dbReference type="AlphaFoldDB" id="A0A3G8YFW1"/>
<feature type="transmembrane region" description="Helical" evidence="1">
    <location>
        <begin position="170"/>
        <end position="191"/>
    </location>
</feature>
<reference evidence="2 3" key="1">
    <citation type="submission" date="2018-11" db="EMBL/GenBank/DDBJ databases">
        <title>Deinococcus shelandsis sp. nov., isolated from South Shetland Islands soil of Antarctica.</title>
        <authorList>
            <person name="Tian J."/>
        </authorList>
    </citation>
    <scope>NUCLEOTIDE SEQUENCE [LARGE SCALE GENOMIC DNA]</scope>
    <source>
        <strain evidence="2 3">S14-83T</strain>
    </source>
</reference>
<evidence type="ECO:0000256" key="1">
    <source>
        <dbReference type="SAM" id="Phobius"/>
    </source>
</evidence>
<gene>
    <name evidence="2" type="ORF">EHF33_15130</name>
</gene>
<feature type="transmembrane region" description="Helical" evidence="1">
    <location>
        <begin position="82"/>
        <end position="107"/>
    </location>
</feature>
<organism evidence="2 3">
    <name type="scientific">Deinococcus psychrotolerans</name>
    <dbReference type="NCBI Taxonomy" id="2489213"/>
    <lineage>
        <taxon>Bacteria</taxon>
        <taxon>Thermotogati</taxon>
        <taxon>Deinococcota</taxon>
        <taxon>Deinococci</taxon>
        <taxon>Deinococcales</taxon>
        <taxon>Deinococcaceae</taxon>
        <taxon>Deinococcus</taxon>
    </lineage>
</organism>
<feature type="transmembrane region" description="Helical" evidence="1">
    <location>
        <begin position="127"/>
        <end position="150"/>
    </location>
</feature>
<feature type="transmembrane region" description="Helical" evidence="1">
    <location>
        <begin position="16"/>
        <end position="37"/>
    </location>
</feature>
<dbReference type="EMBL" id="CP034184">
    <property type="protein sequence ID" value="AZI44229.1"/>
    <property type="molecule type" value="Genomic_DNA"/>
</dbReference>
<evidence type="ECO:0000313" key="3">
    <source>
        <dbReference type="Proteomes" id="UP000276417"/>
    </source>
</evidence>
<evidence type="ECO:0000313" key="2">
    <source>
        <dbReference type="EMBL" id="AZI44229.1"/>
    </source>
</evidence>
<feature type="transmembrane region" description="Helical" evidence="1">
    <location>
        <begin position="197"/>
        <end position="218"/>
    </location>
</feature>
<accession>A0A3G8YFW1</accession>
<dbReference type="RefSeq" id="WP_124873666.1">
    <property type="nucleotide sequence ID" value="NZ_CP034184.1"/>
</dbReference>
<sequence length="235" mass="24804">MTRLKTIKAKTNNRSAFGVGFFISIGAGVGVVAGTLLGDLVAGMMYGAGAGVVVGAVVEMYRRQPSPPAPPHTAQPPRPTGLRWLIGCLVFLGVSALFGGVVLVGSPSGEWLHIPLTVLRYSPFSDFLIPGQILGTVFGVGSLLTVLALWMRPAWPLGTALTHSTGEYWAWSAAVALGLGQIIWIVTQILMVRGVDGLQVVYGTLGALIVMLACLPGVRQYFALRPDLLLSGRPR</sequence>
<dbReference type="Proteomes" id="UP000276417">
    <property type="component" value="Chromosome 2"/>
</dbReference>
<proteinExistence type="predicted"/>
<name>A0A3G8YFW1_9DEIO</name>
<keyword evidence="1" id="KW-0812">Transmembrane</keyword>
<dbReference type="OrthoDB" id="73315at2"/>
<keyword evidence="1" id="KW-1133">Transmembrane helix</keyword>
<keyword evidence="3" id="KW-1185">Reference proteome</keyword>
<protein>
    <submittedName>
        <fullName evidence="2">Uncharacterized protein</fullName>
    </submittedName>
</protein>
<keyword evidence="1" id="KW-0472">Membrane</keyword>